<dbReference type="OrthoDB" id="408631at2759"/>
<evidence type="ECO:0000259" key="4">
    <source>
        <dbReference type="Pfam" id="PF00135"/>
    </source>
</evidence>
<dbReference type="PROSITE" id="PS00122">
    <property type="entry name" value="CARBOXYLESTERASE_B_1"/>
    <property type="match status" value="1"/>
</dbReference>
<dbReference type="InterPro" id="IPR019826">
    <property type="entry name" value="Carboxylesterase_B_AS"/>
</dbReference>
<proteinExistence type="inferred from homology"/>
<evidence type="ECO:0000313" key="6">
    <source>
        <dbReference type="Proteomes" id="UP000799539"/>
    </source>
</evidence>
<dbReference type="GO" id="GO:0052689">
    <property type="term" value="F:carboxylic ester hydrolase activity"/>
    <property type="evidence" value="ECO:0007669"/>
    <property type="project" value="TreeGrafter"/>
</dbReference>
<dbReference type="InterPro" id="IPR002018">
    <property type="entry name" value="CarbesteraseB"/>
</dbReference>
<dbReference type="Gene3D" id="3.40.50.1820">
    <property type="entry name" value="alpha/beta hydrolase"/>
    <property type="match status" value="1"/>
</dbReference>
<keyword evidence="6" id="KW-1185">Reference proteome</keyword>
<dbReference type="AlphaFoldDB" id="A0A6A6FQ17"/>
<name>A0A6A6FQ17_9PEZI</name>
<feature type="domain" description="Carboxylesterase type B" evidence="4">
    <location>
        <begin position="32"/>
        <end position="537"/>
    </location>
</feature>
<accession>A0A6A6FQ17</accession>
<feature type="signal peptide" evidence="3">
    <location>
        <begin position="1"/>
        <end position="16"/>
    </location>
</feature>
<dbReference type="InterPro" id="IPR019819">
    <property type="entry name" value="Carboxylesterase_B_CS"/>
</dbReference>
<protein>
    <recommendedName>
        <fullName evidence="3">Carboxylic ester hydrolase</fullName>
        <ecNumber evidence="3">3.1.1.-</ecNumber>
    </recommendedName>
</protein>
<evidence type="ECO:0000313" key="5">
    <source>
        <dbReference type="EMBL" id="KAF2215430.1"/>
    </source>
</evidence>
<organism evidence="5 6">
    <name type="scientific">Cercospora zeae-maydis SCOH1-5</name>
    <dbReference type="NCBI Taxonomy" id="717836"/>
    <lineage>
        <taxon>Eukaryota</taxon>
        <taxon>Fungi</taxon>
        <taxon>Dikarya</taxon>
        <taxon>Ascomycota</taxon>
        <taxon>Pezizomycotina</taxon>
        <taxon>Dothideomycetes</taxon>
        <taxon>Dothideomycetidae</taxon>
        <taxon>Mycosphaerellales</taxon>
        <taxon>Mycosphaerellaceae</taxon>
        <taxon>Cercospora</taxon>
    </lineage>
</organism>
<keyword evidence="2 3" id="KW-0378">Hydrolase</keyword>
<dbReference type="EMBL" id="ML992666">
    <property type="protein sequence ID" value="KAF2215430.1"/>
    <property type="molecule type" value="Genomic_DNA"/>
</dbReference>
<dbReference type="EC" id="3.1.1.-" evidence="3"/>
<dbReference type="SUPFAM" id="SSF53474">
    <property type="entry name" value="alpha/beta-Hydrolases"/>
    <property type="match status" value="1"/>
</dbReference>
<dbReference type="PROSITE" id="PS00941">
    <property type="entry name" value="CARBOXYLESTERASE_B_2"/>
    <property type="match status" value="1"/>
</dbReference>
<dbReference type="InterPro" id="IPR050654">
    <property type="entry name" value="AChE-related_enzymes"/>
</dbReference>
<feature type="chain" id="PRO_5025706221" description="Carboxylic ester hydrolase" evidence="3">
    <location>
        <begin position="17"/>
        <end position="573"/>
    </location>
</feature>
<reference evidence="5" key="1">
    <citation type="journal article" date="2020" name="Stud. Mycol.">
        <title>101 Dothideomycetes genomes: a test case for predicting lifestyles and emergence of pathogens.</title>
        <authorList>
            <person name="Haridas S."/>
            <person name="Albert R."/>
            <person name="Binder M."/>
            <person name="Bloem J."/>
            <person name="Labutti K."/>
            <person name="Salamov A."/>
            <person name="Andreopoulos B."/>
            <person name="Baker S."/>
            <person name="Barry K."/>
            <person name="Bills G."/>
            <person name="Bluhm B."/>
            <person name="Cannon C."/>
            <person name="Castanera R."/>
            <person name="Culley D."/>
            <person name="Daum C."/>
            <person name="Ezra D."/>
            <person name="Gonzalez J."/>
            <person name="Henrissat B."/>
            <person name="Kuo A."/>
            <person name="Liang C."/>
            <person name="Lipzen A."/>
            <person name="Lutzoni F."/>
            <person name="Magnuson J."/>
            <person name="Mondo S."/>
            <person name="Nolan M."/>
            <person name="Ohm R."/>
            <person name="Pangilinan J."/>
            <person name="Park H.-J."/>
            <person name="Ramirez L."/>
            <person name="Alfaro M."/>
            <person name="Sun H."/>
            <person name="Tritt A."/>
            <person name="Yoshinaga Y."/>
            <person name="Zwiers L.-H."/>
            <person name="Turgeon B."/>
            <person name="Goodwin S."/>
            <person name="Spatafora J."/>
            <person name="Crous P."/>
            <person name="Grigoriev I."/>
        </authorList>
    </citation>
    <scope>NUCLEOTIDE SEQUENCE</scope>
    <source>
        <strain evidence="5">SCOH1-5</strain>
    </source>
</reference>
<dbReference type="PANTHER" id="PTHR43918:SF4">
    <property type="entry name" value="CARBOXYLIC ESTER HYDROLASE"/>
    <property type="match status" value="1"/>
</dbReference>
<gene>
    <name evidence="5" type="ORF">CERZMDRAFT_65721</name>
</gene>
<dbReference type="Proteomes" id="UP000799539">
    <property type="component" value="Unassembled WGS sequence"/>
</dbReference>
<comment type="similarity">
    <text evidence="1 3">Belongs to the type-B carboxylesterase/lipase family.</text>
</comment>
<sequence>MKSYVAAVGLIGLASAVPHAQTAYRREDSYGAPTVTVKNGTIAGVHKSNYKQDYFLGIPFAQPPVGPLRFTNPQSLNTSFDGTLQATEYAPMCYGYGGDQIGYPQSEDCLYLNVIRPSGYENANLPVGVWIHGGGLYMGGTQDRRYNLTWMVQNSVEIGKPIIGVSIAYRLGPWGFLASQEVSGSGNTNIGLRDQRLALHWINENIDAFGGDKDKVTIWGESAGAGSVGWHLTAYNGRDDGIFRAGIMESGNPVNYNSYSTNVRYQPLYDTLVKATNCGAEADTLACLRKIPEQTLQNLFNTTSSLSSGWSPIVDGDFIQRWASIQLQEGNFVKVPVIDGANTDEGTSFGPPGIDTDEEFAAYITNTSQQTNLPASFAPLALEAYPNEPASWVPPAEEVPINFTYPAGFGAQYRRAAAYAGDVTFHANRRGAMEAWAANGVPAYSYRFNTLPTGIPWFLGVVHFQEVAFVFDNTQGLGYDAEHGTVNPFANKTRSYYDLADYMSKSWASFIHDLDPNYESKPASAPVWPQYSLDKPENIVWDANVTELAWLEPDTYRQEGIRFILDNALAYKR</sequence>
<evidence type="ECO:0000256" key="1">
    <source>
        <dbReference type="ARBA" id="ARBA00005964"/>
    </source>
</evidence>
<dbReference type="Pfam" id="PF00135">
    <property type="entry name" value="COesterase"/>
    <property type="match status" value="1"/>
</dbReference>
<dbReference type="InterPro" id="IPR029058">
    <property type="entry name" value="AB_hydrolase_fold"/>
</dbReference>
<evidence type="ECO:0000256" key="2">
    <source>
        <dbReference type="ARBA" id="ARBA00022801"/>
    </source>
</evidence>
<evidence type="ECO:0000256" key="3">
    <source>
        <dbReference type="RuleBase" id="RU361235"/>
    </source>
</evidence>
<keyword evidence="3" id="KW-0732">Signal</keyword>
<dbReference type="PANTHER" id="PTHR43918">
    <property type="entry name" value="ACETYLCHOLINESTERASE"/>
    <property type="match status" value="1"/>
</dbReference>